<dbReference type="EMBL" id="CP030041">
    <property type="protein sequence ID" value="AWW29728.1"/>
    <property type="molecule type" value="Genomic_DNA"/>
</dbReference>
<keyword evidence="2" id="KW-1185">Reference proteome</keyword>
<dbReference type="OrthoDB" id="839805at2"/>
<organism evidence="1 2">
    <name type="scientific">Echinicola strongylocentroti</name>
    <dbReference type="NCBI Taxonomy" id="1795355"/>
    <lineage>
        <taxon>Bacteria</taxon>
        <taxon>Pseudomonadati</taxon>
        <taxon>Bacteroidota</taxon>
        <taxon>Cytophagia</taxon>
        <taxon>Cytophagales</taxon>
        <taxon>Cyclobacteriaceae</taxon>
        <taxon>Echinicola</taxon>
    </lineage>
</organism>
<gene>
    <name evidence="1" type="ORF">DN752_06110</name>
</gene>
<evidence type="ECO:0000313" key="1">
    <source>
        <dbReference type="EMBL" id="AWW29728.1"/>
    </source>
</evidence>
<dbReference type="AlphaFoldDB" id="A0A2Z4IGX5"/>
<dbReference type="Proteomes" id="UP000248688">
    <property type="component" value="Chromosome"/>
</dbReference>
<accession>A0A2Z4IGX5</accession>
<evidence type="ECO:0000313" key="2">
    <source>
        <dbReference type="Proteomes" id="UP000248688"/>
    </source>
</evidence>
<reference evidence="1 2" key="1">
    <citation type="submission" date="2018-06" db="EMBL/GenBank/DDBJ databases">
        <title>Echinicola strongylocentroti sp. nov., isolated from a sea urchin Strongylocentrotus intermedius.</title>
        <authorList>
            <person name="Bae S.S."/>
        </authorList>
    </citation>
    <scope>NUCLEOTIDE SEQUENCE [LARGE SCALE GENOMIC DNA]</scope>
    <source>
        <strain evidence="1 2">MEBiC08714</strain>
    </source>
</reference>
<name>A0A2Z4IGX5_9BACT</name>
<proteinExistence type="predicted"/>
<protein>
    <submittedName>
        <fullName evidence="1">Uncharacterized protein</fullName>
    </submittedName>
</protein>
<sequence length="101" mass="10940">MGEMEAASVAKAVEKTVLRANGDNTAIAGSYVQARSARAASCLGDNEQHPGKTFFLQSVDFNIGYQTFFSAYKPVRKVSLRSGVVPHFSGRAPPYYVHLIS</sequence>
<dbReference type="KEGG" id="est:DN752_06110"/>